<gene>
    <name evidence="1" type="ORF">MRATA1EN1_LOCUS6651</name>
</gene>
<evidence type="ECO:0000313" key="1">
    <source>
        <dbReference type="EMBL" id="CAI9157689.1"/>
    </source>
</evidence>
<sequence>MRSSQEAYSPLHGNFRTNSWLCCKAPWVPHQGTTLTEGEDGTITGRSLPVRLTSLSTVTQYHALDQQGYGGPNKCPRSLHGWQKMMCLPEEDVSSGIKPKPGVASPGPTG</sequence>
<proteinExistence type="predicted"/>
<evidence type="ECO:0000313" key="2">
    <source>
        <dbReference type="Proteomes" id="UP001176941"/>
    </source>
</evidence>
<organism evidence="1 2">
    <name type="scientific">Rangifer tarandus platyrhynchus</name>
    <name type="common">Svalbard reindeer</name>
    <dbReference type="NCBI Taxonomy" id="3082113"/>
    <lineage>
        <taxon>Eukaryota</taxon>
        <taxon>Metazoa</taxon>
        <taxon>Chordata</taxon>
        <taxon>Craniata</taxon>
        <taxon>Vertebrata</taxon>
        <taxon>Euteleostomi</taxon>
        <taxon>Mammalia</taxon>
        <taxon>Eutheria</taxon>
        <taxon>Laurasiatheria</taxon>
        <taxon>Artiodactyla</taxon>
        <taxon>Ruminantia</taxon>
        <taxon>Pecora</taxon>
        <taxon>Cervidae</taxon>
        <taxon>Odocoileinae</taxon>
        <taxon>Rangifer</taxon>
    </lineage>
</organism>
<name>A0ABN8Y8J4_RANTA</name>
<dbReference type="EMBL" id="OX459952">
    <property type="protein sequence ID" value="CAI9157689.1"/>
    <property type="molecule type" value="Genomic_DNA"/>
</dbReference>
<protein>
    <submittedName>
        <fullName evidence="1">Uncharacterized protein</fullName>
    </submittedName>
</protein>
<dbReference type="Proteomes" id="UP001176941">
    <property type="component" value="Chromosome 16"/>
</dbReference>
<reference evidence="1" key="1">
    <citation type="submission" date="2023-04" db="EMBL/GenBank/DDBJ databases">
        <authorList>
            <consortium name="ELIXIR-Norway"/>
        </authorList>
    </citation>
    <scope>NUCLEOTIDE SEQUENCE [LARGE SCALE GENOMIC DNA]</scope>
</reference>
<accession>A0ABN8Y8J4</accession>
<keyword evidence="2" id="KW-1185">Reference proteome</keyword>